<dbReference type="Pfam" id="PF01841">
    <property type="entry name" value="Transglut_core"/>
    <property type="match status" value="1"/>
</dbReference>
<dbReference type="InterPro" id="IPR042229">
    <property type="entry name" value="Listeria/Bacterioides_rpt_sf"/>
</dbReference>
<dbReference type="Pfam" id="PF09479">
    <property type="entry name" value="Flg_new"/>
    <property type="match status" value="2"/>
</dbReference>
<evidence type="ECO:0000256" key="1">
    <source>
        <dbReference type="ARBA" id="ARBA00004196"/>
    </source>
</evidence>
<proteinExistence type="predicted"/>
<dbReference type="InterPro" id="IPR003961">
    <property type="entry name" value="FN3_dom"/>
</dbReference>
<comment type="caution">
    <text evidence="5">The sequence shown here is derived from an EMBL/GenBank/DDBJ whole genome shotgun (WGS) entry which is preliminary data.</text>
</comment>
<dbReference type="AlphaFoldDB" id="A0A2G3E2B2"/>
<dbReference type="InterPro" id="IPR002931">
    <property type="entry name" value="Transglutaminase-like"/>
</dbReference>
<feature type="region of interest" description="Disordered" evidence="2">
    <location>
        <begin position="31"/>
        <end position="50"/>
    </location>
</feature>
<dbReference type="Proteomes" id="UP000224563">
    <property type="component" value="Unassembled WGS sequence"/>
</dbReference>
<dbReference type="InterPro" id="IPR036116">
    <property type="entry name" value="FN3_sf"/>
</dbReference>
<dbReference type="RefSeq" id="WP_099386290.1">
    <property type="nucleotide sequence ID" value="NZ_JANSWH010000047.1"/>
</dbReference>
<gene>
    <name evidence="5" type="ORF">CSX02_08050</name>
</gene>
<reference evidence="5 6" key="2">
    <citation type="submission" date="2017-10" db="EMBL/GenBank/DDBJ databases">
        <authorList>
            <person name="Banno H."/>
            <person name="Chua N.-H."/>
        </authorList>
    </citation>
    <scope>NUCLEOTIDE SEQUENCE [LARGE SCALE GENOMIC DNA]</scope>
    <source>
        <strain evidence="5 6">JK623</strain>
    </source>
</reference>
<dbReference type="InterPro" id="IPR038765">
    <property type="entry name" value="Papain-like_cys_pep_sf"/>
</dbReference>
<dbReference type="Gene3D" id="3.10.620.30">
    <property type="match status" value="1"/>
</dbReference>
<keyword evidence="6" id="KW-1185">Reference proteome</keyword>
<reference evidence="5 6" key="1">
    <citation type="submission" date="2017-10" db="EMBL/GenBank/DDBJ databases">
        <title>Resolving the taxonomy of Roseburia spp., Eubacterium rectale and Agathobacter spp. through phylogenomic analysis.</title>
        <authorList>
            <person name="Sheridan P.O."/>
            <person name="Walker A.W."/>
            <person name="Duncan S.H."/>
            <person name="Scott K.P."/>
            <person name="Toole P.W.O."/>
            <person name="Luis P."/>
            <person name="Flint H.J."/>
        </authorList>
    </citation>
    <scope>NUCLEOTIDE SEQUENCE [LARGE SCALE GENOMIC DNA]</scope>
    <source>
        <strain evidence="5 6">JK623</strain>
    </source>
</reference>
<keyword evidence="3" id="KW-0732">Signal</keyword>
<evidence type="ECO:0000313" key="6">
    <source>
        <dbReference type="Proteomes" id="UP000224563"/>
    </source>
</evidence>
<feature type="signal peptide" evidence="3">
    <location>
        <begin position="1"/>
        <end position="21"/>
    </location>
</feature>
<dbReference type="Gene3D" id="2.60.40.4270">
    <property type="entry name" value="Listeria-Bacteroides repeat domain"/>
    <property type="match status" value="2"/>
</dbReference>
<dbReference type="SUPFAM" id="SSF49265">
    <property type="entry name" value="Fibronectin type III"/>
    <property type="match status" value="1"/>
</dbReference>
<evidence type="ECO:0000256" key="2">
    <source>
        <dbReference type="SAM" id="MobiDB-lite"/>
    </source>
</evidence>
<dbReference type="PROSITE" id="PS50853">
    <property type="entry name" value="FN3"/>
    <property type="match status" value="1"/>
</dbReference>
<dbReference type="SUPFAM" id="SSF54001">
    <property type="entry name" value="Cysteine proteinases"/>
    <property type="match status" value="1"/>
</dbReference>
<organism evidence="5 6">
    <name type="scientific">Agathobacter ruminis</name>
    <dbReference type="NCBI Taxonomy" id="1712665"/>
    <lineage>
        <taxon>Bacteria</taxon>
        <taxon>Bacillati</taxon>
        <taxon>Bacillota</taxon>
        <taxon>Clostridia</taxon>
        <taxon>Lachnospirales</taxon>
        <taxon>Lachnospiraceae</taxon>
        <taxon>Agathobacter</taxon>
    </lineage>
</organism>
<dbReference type="NCBIfam" id="TIGR02543">
    <property type="entry name" value="List_Bact_rpt"/>
    <property type="match status" value="2"/>
</dbReference>
<dbReference type="InterPro" id="IPR013783">
    <property type="entry name" value="Ig-like_fold"/>
</dbReference>
<evidence type="ECO:0000259" key="4">
    <source>
        <dbReference type="PROSITE" id="PS50853"/>
    </source>
</evidence>
<sequence length="777" mass="87665">MKKLKKRLLALGLAMTMVATALPQMQLFAGEQEQTEDTTEQKTGGYQGPVRVNVDFDHLEQTSGYRKRSYRSDAQATQWKRYSSNYYYTQLSEAQKQAWDQLDVECMDILLNENSAYILYDSRNEHYLLQPVTANELTELETEQVIELFTYSNPQYYFLSNWFSNTPSQMTIILYTPFGNGQTRSMVTEHFASMLQKWTEDIAMTFPDYDALNASSEEQFDVEVEIHDLVCDEISYDYSYTDEWYNQSMISVLFDHYGVCAGYAKSMTALLSYYGITNCVVFSSGHVWNEVEIGENWYVLDATWDDSNGDTYINRTYLNTTNEKLNDSTHTEDAYPEYLPASLVPEAEGEWSTAVQYRLAAPKFEAHGTLEHIQVTIKTRGDAYYAWQDSAATQKPAQSDMSIMNSNAQLTYDLSANQKLFAMWCDGEDNTRDSRIVCLDDRYYRTGSILFFLNGGYEHRKSDQFIEVPLTATEVTIPTLQELGYEVVAWGNSMYNSEDVYDTPEELNETLAECLSSSPVSLPCTELIARWKTVKYTISFDPNGGTLATASRSRQCEYDTALSELPTPTRTGYTFLGWYTAKSGGTKVSVDTLVTGAATYYAHWKVNSYKLQFNGNGGKSSSASKTVTYLAKYGTLPKATRAGYTFLGWYTAKTGGTKVTANSVVKITKTTTLYAHWQKVTVAKGTIAKVVNKATRKAVVTIKSVSGAKGYQIRYATVSNMKGAKTVTLSASTLSRTFKSLKKGKTYYFQVRAYKTDSTGKKIYGSWSAKKSVKIKK</sequence>
<feature type="chain" id="PRO_5039607157" description="Fibronectin type-III domain-containing protein" evidence="3">
    <location>
        <begin position="22"/>
        <end position="777"/>
    </location>
</feature>
<dbReference type="SMART" id="SM00460">
    <property type="entry name" value="TGc"/>
    <property type="match status" value="1"/>
</dbReference>
<dbReference type="Gene3D" id="2.60.40.10">
    <property type="entry name" value="Immunoglobulins"/>
    <property type="match status" value="1"/>
</dbReference>
<accession>A0A2G3E2B2</accession>
<evidence type="ECO:0000313" key="5">
    <source>
        <dbReference type="EMBL" id="PHU37408.1"/>
    </source>
</evidence>
<evidence type="ECO:0000256" key="3">
    <source>
        <dbReference type="SAM" id="SignalP"/>
    </source>
</evidence>
<protein>
    <recommendedName>
        <fullName evidence="4">Fibronectin type-III domain-containing protein</fullName>
    </recommendedName>
</protein>
<comment type="subcellular location">
    <subcellularLocation>
        <location evidence="1">Cell envelope</location>
    </subcellularLocation>
</comment>
<dbReference type="EMBL" id="PDYG01000056">
    <property type="protein sequence ID" value="PHU37408.1"/>
    <property type="molecule type" value="Genomic_DNA"/>
</dbReference>
<dbReference type="InterPro" id="IPR013378">
    <property type="entry name" value="InlB-like_B-rpt"/>
</dbReference>
<dbReference type="GO" id="GO:0030313">
    <property type="term" value="C:cell envelope"/>
    <property type="evidence" value="ECO:0007669"/>
    <property type="project" value="UniProtKB-SubCell"/>
</dbReference>
<name>A0A2G3E2B2_9FIRM</name>
<feature type="domain" description="Fibronectin type-III" evidence="4">
    <location>
        <begin position="683"/>
        <end position="777"/>
    </location>
</feature>